<feature type="region of interest" description="Disordered" evidence="1">
    <location>
        <begin position="1"/>
        <end position="79"/>
    </location>
</feature>
<evidence type="ECO:0000313" key="3">
    <source>
        <dbReference type="Proteomes" id="UP000678393"/>
    </source>
</evidence>
<name>A0A8S3ZHA0_9EUPU</name>
<dbReference type="AlphaFoldDB" id="A0A8S3ZHA0"/>
<dbReference type="EMBL" id="CAJHNH020002377">
    <property type="protein sequence ID" value="CAG5126522.1"/>
    <property type="molecule type" value="Genomic_DNA"/>
</dbReference>
<accession>A0A8S3ZHA0</accession>
<keyword evidence="3" id="KW-1185">Reference proteome</keyword>
<feature type="non-terminal residue" evidence="2">
    <location>
        <position position="1"/>
    </location>
</feature>
<feature type="compositionally biased region" description="Polar residues" evidence="1">
    <location>
        <begin position="27"/>
        <end position="54"/>
    </location>
</feature>
<organism evidence="2 3">
    <name type="scientific">Candidula unifasciata</name>
    <dbReference type="NCBI Taxonomy" id="100452"/>
    <lineage>
        <taxon>Eukaryota</taxon>
        <taxon>Metazoa</taxon>
        <taxon>Spiralia</taxon>
        <taxon>Lophotrochozoa</taxon>
        <taxon>Mollusca</taxon>
        <taxon>Gastropoda</taxon>
        <taxon>Heterobranchia</taxon>
        <taxon>Euthyneura</taxon>
        <taxon>Panpulmonata</taxon>
        <taxon>Eupulmonata</taxon>
        <taxon>Stylommatophora</taxon>
        <taxon>Helicina</taxon>
        <taxon>Helicoidea</taxon>
        <taxon>Geomitridae</taxon>
        <taxon>Candidula</taxon>
    </lineage>
</organism>
<sequence length="93" mass="10237">QGRVVNIRQMAEFDSPAKPTAGASHAKNPSPQAINRSPQATSPNSQASQPSKLSYMQRPPAILPNYGKRWKHGRSLKTNLPRVLLYDNATQQS</sequence>
<dbReference type="Proteomes" id="UP000678393">
    <property type="component" value="Unassembled WGS sequence"/>
</dbReference>
<feature type="non-terminal residue" evidence="2">
    <location>
        <position position="93"/>
    </location>
</feature>
<evidence type="ECO:0000313" key="2">
    <source>
        <dbReference type="EMBL" id="CAG5126522.1"/>
    </source>
</evidence>
<protein>
    <submittedName>
        <fullName evidence="2">Uncharacterized protein</fullName>
    </submittedName>
</protein>
<comment type="caution">
    <text evidence="2">The sequence shown here is derived from an EMBL/GenBank/DDBJ whole genome shotgun (WGS) entry which is preliminary data.</text>
</comment>
<gene>
    <name evidence="2" type="ORF">CUNI_LOCUS12080</name>
</gene>
<dbReference type="OrthoDB" id="6114324at2759"/>
<proteinExistence type="predicted"/>
<reference evidence="2" key="1">
    <citation type="submission" date="2021-04" db="EMBL/GenBank/DDBJ databases">
        <authorList>
            <consortium name="Molecular Ecology Group"/>
        </authorList>
    </citation>
    <scope>NUCLEOTIDE SEQUENCE</scope>
</reference>
<evidence type="ECO:0000256" key="1">
    <source>
        <dbReference type="SAM" id="MobiDB-lite"/>
    </source>
</evidence>